<feature type="compositionally biased region" description="Basic and acidic residues" evidence="1">
    <location>
        <begin position="1"/>
        <end position="12"/>
    </location>
</feature>
<accession>A0ABT5ECK0</accession>
<sequence>MGEQRGEDEGSAGHDGQPTPAHGSGQFDFFAACGYFWPENDSGCDTPGLVAGAEAATGLSLTTFAGCYEASSFSLD</sequence>
<keyword evidence="3" id="KW-1185">Reference proteome</keyword>
<organism evidence="2 3">
    <name type="scientific">Nannocystis bainbridge</name>
    <dbReference type="NCBI Taxonomy" id="2995303"/>
    <lineage>
        <taxon>Bacteria</taxon>
        <taxon>Pseudomonadati</taxon>
        <taxon>Myxococcota</taxon>
        <taxon>Polyangia</taxon>
        <taxon>Nannocystales</taxon>
        <taxon>Nannocystaceae</taxon>
        <taxon>Nannocystis</taxon>
    </lineage>
</organism>
<comment type="caution">
    <text evidence="2">The sequence shown here is derived from an EMBL/GenBank/DDBJ whole genome shotgun (WGS) entry which is preliminary data.</text>
</comment>
<gene>
    <name evidence="2" type="ORF">POL25_40005</name>
</gene>
<evidence type="ECO:0000313" key="2">
    <source>
        <dbReference type="EMBL" id="MDC0723140.1"/>
    </source>
</evidence>
<feature type="region of interest" description="Disordered" evidence="1">
    <location>
        <begin position="1"/>
        <end position="25"/>
    </location>
</feature>
<evidence type="ECO:0000256" key="1">
    <source>
        <dbReference type="SAM" id="MobiDB-lite"/>
    </source>
</evidence>
<evidence type="ECO:0000313" key="3">
    <source>
        <dbReference type="Proteomes" id="UP001221686"/>
    </source>
</evidence>
<reference evidence="2 3" key="1">
    <citation type="submission" date="2022-11" db="EMBL/GenBank/DDBJ databases">
        <title>Minimal conservation of predation-associated metabolite biosynthetic gene clusters underscores biosynthetic potential of Myxococcota including descriptions for ten novel species: Archangium lansinium sp. nov., Myxococcus landrumus sp. nov., Nannocystis bai.</title>
        <authorList>
            <person name="Ahearne A."/>
            <person name="Stevens C."/>
            <person name="Dowd S."/>
        </authorList>
    </citation>
    <scope>NUCLEOTIDE SEQUENCE [LARGE SCALE GENOMIC DNA]</scope>
    <source>
        <strain evidence="2 3">BB15-2</strain>
    </source>
</reference>
<dbReference type="RefSeq" id="WP_272091677.1">
    <property type="nucleotide sequence ID" value="NZ_JAQNDL010000004.1"/>
</dbReference>
<protein>
    <submittedName>
        <fullName evidence="2">Uncharacterized protein</fullName>
    </submittedName>
</protein>
<proteinExistence type="predicted"/>
<dbReference type="EMBL" id="JAQNDL010000004">
    <property type="protein sequence ID" value="MDC0723140.1"/>
    <property type="molecule type" value="Genomic_DNA"/>
</dbReference>
<name>A0ABT5ECK0_9BACT</name>
<dbReference type="Proteomes" id="UP001221686">
    <property type="component" value="Unassembled WGS sequence"/>
</dbReference>